<gene>
    <name evidence="3" type="ORF">D2L64_00125</name>
</gene>
<evidence type="ECO:0000256" key="2">
    <source>
        <dbReference type="SAM" id="SignalP"/>
    </source>
</evidence>
<protein>
    <submittedName>
        <fullName evidence="3">Uncharacterized protein</fullName>
    </submittedName>
</protein>
<comment type="caution">
    <text evidence="3">The sequence shown here is derived from an EMBL/GenBank/DDBJ whole genome shotgun (WGS) entry which is preliminary data.</text>
</comment>
<dbReference type="Proteomes" id="UP000283832">
    <property type="component" value="Unassembled WGS sequence"/>
</dbReference>
<sequence length="687" mass="72658">MLRWRPPAAVLRWRPAVAVLRWRPAVAVLLCATLVAGGCTADRDDPQPTGSVDRAAIESVAGTLPDDPAEAAERLVALIHADDPSRSAAATAELLRRAGHPIVSGRGPVVAMPDGLALYDAPVYVELIPALTAATRAEDRYPVDRFAVLLQAVGLTPEKLTYGQLTATIAGWAKQPEAVPIFVTAAAGVRALSAHRQQVIFPGADPDTTFLDPLQTILLLGHATSRISEVRAQEQPQAAARPGLVDRLLGGGVARAASRGGVARAGSGDGPCQSITRWTGPPPDPTAKGIIDSAKGRLKDGLVKLLPKDKQDRIGRAEEVWGKSGAAASAILLLSGTRLSLTADKTSTHFKHTVGSRAEHVTLTATATFELEVDKDLLHCYSLAGVTIPPAGPLKGFTVRWSSVQPQAGTIQEGGTQLLKAVSADSRKMSRGVKTGSDGRATLELKPPVEDPDGVGEKLTRYATFLAALDKESLPFELGDAYGLLSNPVGFGVGKNFDLLRDVLVKVGLPDQSITVEVTYHGSDIVLAQGANEVNLILAKLPKVYVDLVSCAGEAGPFKGTAGYDGATSGQLLQMAGAATGVKVPKDFAGRANEMTVTPSADQSGRHEFHIMKGEGGSQFLDGVLRFYPFLNTRAVVLADNRIGRPVGDVEILLAGHTFPFSRLSWPVVRVESDPRCPKVRYFHDEL</sequence>
<organism evidence="3 4">
    <name type="scientific">Micromonospora radicis</name>
    <dbReference type="NCBI Taxonomy" id="1894971"/>
    <lineage>
        <taxon>Bacteria</taxon>
        <taxon>Bacillati</taxon>
        <taxon>Actinomycetota</taxon>
        <taxon>Actinomycetes</taxon>
        <taxon>Micromonosporales</taxon>
        <taxon>Micromonosporaceae</taxon>
        <taxon>Micromonospora</taxon>
    </lineage>
</organism>
<dbReference type="EMBL" id="QXEC01000001">
    <property type="protein sequence ID" value="RIV41182.1"/>
    <property type="molecule type" value="Genomic_DNA"/>
</dbReference>
<reference evidence="3 4" key="1">
    <citation type="submission" date="2018-08" db="EMBL/GenBank/DDBJ databases">
        <title>Jishengella sp. nov., isolated from a root of Azadirachta indica A. Juss. var. siamensis Valenton.</title>
        <authorList>
            <person name="Kuncharoen N."/>
            <person name="Tanasupawat S."/>
            <person name="Kudo T."/>
            <person name="Ohkuma M."/>
        </authorList>
    </citation>
    <scope>NUCLEOTIDE SEQUENCE [LARGE SCALE GENOMIC DNA]</scope>
    <source>
        <strain evidence="3 4">AZ1-13</strain>
    </source>
</reference>
<feature type="chain" id="PRO_5019135046" evidence="2">
    <location>
        <begin position="42"/>
        <end position="687"/>
    </location>
</feature>
<evidence type="ECO:0000313" key="4">
    <source>
        <dbReference type="Proteomes" id="UP000283832"/>
    </source>
</evidence>
<keyword evidence="2" id="KW-0732">Signal</keyword>
<accession>A0A418N027</accession>
<keyword evidence="4" id="KW-1185">Reference proteome</keyword>
<feature type="signal peptide" evidence="2">
    <location>
        <begin position="1"/>
        <end position="41"/>
    </location>
</feature>
<evidence type="ECO:0000313" key="3">
    <source>
        <dbReference type="EMBL" id="RIV41182.1"/>
    </source>
</evidence>
<feature type="compositionally biased region" description="Basic and acidic residues" evidence="1">
    <location>
        <begin position="441"/>
        <end position="450"/>
    </location>
</feature>
<proteinExistence type="predicted"/>
<dbReference type="AlphaFoldDB" id="A0A418N027"/>
<feature type="region of interest" description="Disordered" evidence="1">
    <location>
        <begin position="260"/>
        <end position="289"/>
    </location>
</feature>
<evidence type="ECO:0000256" key="1">
    <source>
        <dbReference type="SAM" id="MobiDB-lite"/>
    </source>
</evidence>
<name>A0A418N027_9ACTN</name>
<feature type="region of interest" description="Disordered" evidence="1">
    <location>
        <begin position="430"/>
        <end position="450"/>
    </location>
</feature>